<protein>
    <submittedName>
        <fullName evidence="1">Uncharacterized protein</fullName>
    </submittedName>
</protein>
<evidence type="ECO:0000313" key="1">
    <source>
        <dbReference type="EMBL" id="GAA2192229.1"/>
    </source>
</evidence>
<accession>A0ABN3BDF6</accession>
<sequence>MMCDTSLTDTTKKSATGPYRVPETLGIRRRTAVTSTNVESTKVIDTGRTGTAAHPQFGPVVDLAYTRWRATW</sequence>
<keyword evidence="2" id="KW-1185">Reference proteome</keyword>
<reference evidence="1 2" key="1">
    <citation type="journal article" date="2019" name="Int. J. Syst. Evol. Microbiol.">
        <title>The Global Catalogue of Microorganisms (GCM) 10K type strain sequencing project: providing services to taxonomists for standard genome sequencing and annotation.</title>
        <authorList>
            <consortium name="The Broad Institute Genomics Platform"/>
            <consortium name="The Broad Institute Genome Sequencing Center for Infectious Disease"/>
            <person name="Wu L."/>
            <person name="Ma J."/>
        </authorList>
    </citation>
    <scope>NUCLEOTIDE SEQUENCE [LARGE SCALE GENOMIC DNA]</scope>
    <source>
        <strain evidence="1 2">JCM 14924</strain>
    </source>
</reference>
<proteinExistence type="predicted"/>
<dbReference type="Proteomes" id="UP001501391">
    <property type="component" value="Unassembled WGS sequence"/>
</dbReference>
<organism evidence="1 2">
    <name type="scientific">Streptomyces bangladeshensis</name>
    <dbReference type="NCBI Taxonomy" id="295352"/>
    <lineage>
        <taxon>Bacteria</taxon>
        <taxon>Bacillati</taxon>
        <taxon>Actinomycetota</taxon>
        <taxon>Actinomycetes</taxon>
        <taxon>Kitasatosporales</taxon>
        <taxon>Streptomycetaceae</taxon>
        <taxon>Streptomyces</taxon>
    </lineage>
</organism>
<comment type="caution">
    <text evidence="1">The sequence shown here is derived from an EMBL/GenBank/DDBJ whole genome shotgun (WGS) entry which is preliminary data.</text>
</comment>
<evidence type="ECO:0000313" key="2">
    <source>
        <dbReference type="Proteomes" id="UP001501391"/>
    </source>
</evidence>
<dbReference type="EMBL" id="BAAAOQ010000002">
    <property type="protein sequence ID" value="GAA2192229.1"/>
    <property type="molecule type" value="Genomic_DNA"/>
</dbReference>
<name>A0ABN3BDF6_9ACTN</name>
<gene>
    <name evidence="1" type="ORF">GCM10009787_08880</name>
</gene>